<keyword evidence="4" id="KW-0732">Signal</keyword>
<accession>A0ABV6YFJ2</accession>
<protein>
    <recommendedName>
        <fullName evidence="9">Beta-xylanase</fullName>
        <ecNumber evidence="9">3.2.1.8</ecNumber>
    </recommendedName>
</protein>
<keyword evidence="12" id="KW-1185">Reference proteome</keyword>
<comment type="catalytic activity">
    <reaction evidence="1 9">
        <text>Endohydrolysis of (1-&gt;4)-beta-D-xylosidic linkages in xylans.</text>
        <dbReference type="EC" id="3.2.1.8"/>
    </reaction>
</comment>
<name>A0ABV6YFJ2_9HYPH</name>
<dbReference type="PANTHER" id="PTHR31490">
    <property type="entry name" value="GLYCOSYL HYDROLASE"/>
    <property type="match status" value="1"/>
</dbReference>
<dbReference type="PANTHER" id="PTHR31490:SF88">
    <property type="entry name" value="BETA-XYLANASE"/>
    <property type="match status" value="1"/>
</dbReference>
<dbReference type="PROSITE" id="PS51760">
    <property type="entry name" value="GH10_2"/>
    <property type="match status" value="1"/>
</dbReference>
<feature type="domain" description="GH10" evidence="10">
    <location>
        <begin position="4"/>
        <end position="333"/>
    </location>
</feature>
<dbReference type="RefSeq" id="WP_246520291.1">
    <property type="nucleotide sequence ID" value="NZ_JAFBID010000010.1"/>
</dbReference>
<gene>
    <name evidence="11" type="ORF">ACETIH_25755</name>
</gene>
<dbReference type="Pfam" id="PF00331">
    <property type="entry name" value="Glyco_hydro_10"/>
    <property type="match status" value="1"/>
</dbReference>
<keyword evidence="7 9" id="KW-0326">Glycosidase</keyword>
<evidence type="ECO:0000256" key="9">
    <source>
        <dbReference type="RuleBase" id="RU361174"/>
    </source>
</evidence>
<evidence type="ECO:0000256" key="1">
    <source>
        <dbReference type="ARBA" id="ARBA00000681"/>
    </source>
</evidence>
<dbReference type="SMART" id="SM00633">
    <property type="entry name" value="Glyco_10"/>
    <property type="match status" value="1"/>
</dbReference>
<keyword evidence="8 9" id="KW-0624">Polysaccharide degradation</keyword>
<evidence type="ECO:0000256" key="5">
    <source>
        <dbReference type="ARBA" id="ARBA00022801"/>
    </source>
</evidence>
<keyword evidence="6 9" id="KW-0119">Carbohydrate metabolism</keyword>
<keyword evidence="3" id="KW-0858">Xylan degradation</keyword>
<evidence type="ECO:0000256" key="8">
    <source>
        <dbReference type="ARBA" id="ARBA00023326"/>
    </source>
</evidence>
<reference evidence="11 12" key="1">
    <citation type="submission" date="2024-09" db="EMBL/GenBank/DDBJ databases">
        <title>Nodulacao em especies de Leguminosae Basais da Amazonia e Caracterizacao dos Rizobios e Bacterias Associadas aos Nodulos.</title>
        <authorList>
            <person name="Jambeiro I.C.A."/>
            <person name="Lopes I.S."/>
            <person name="Aguiar E.R.G.R."/>
            <person name="Santos A.F.J."/>
            <person name="Dos Santos J.M.F."/>
            <person name="Gross E."/>
        </authorList>
    </citation>
    <scope>NUCLEOTIDE SEQUENCE [LARGE SCALE GENOMIC DNA]</scope>
    <source>
        <strain evidence="11 12">BRUESC1165</strain>
    </source>
</reference>
<evidence type="ECO:0000256" key="4">
    <source>
        <dbReference type="ARBA" id="ARBA00022729"/>
    </source>
</evidence>
<comment type="similarity">
    <text evidence="2 9">Belongs to the glycosyl hydrolase 10 (cellulase F) family.</text>
</comment>
<comment type="caution">
    <text evidence="11">The sequence shown here is derived from an EMBL/GenBank/DDBJ whole genome shotgun (WGS) entry which is preliminary data.</text>
</comment>
<evidence type="ECO:0000313" key="11">
    <source>
        <dbReference type="EMBL" id="MFC1460048.1"/>
    </source>
</evidence>
<dbReference type="EMBL" id="JBHOMY010000120">
    <property type="protein sequence ID" value="MFC1460048.1"/>
    <property type="molecule type" value="Genomic_DNA"/>
</dbReference>
<dbReference type="EC" id="3.2.1.8" evidence="9"/>
<evidence type="ECO:0000313" key="12">
    <source>
        <dbReference type="Proteomes" id="UP001593940"/>
    </source>
</evidence>
<dbReference type="InterPro" id="IPR001000">
    <property type="entry name" value="GH10_dom"/>
</dbReference>
<proteinExistence type="inferred from homology"/>
<evidence type="ECO:0000256" key="2">
    <source>
        <dbReference type="ARBA" id="ARBA00007495"/>
    </source>
</evidence>
<evidence type="ECO:0000256" key="7">
    <source>
        <dbReference type="ARBA" id="ARBA00023295"/>
    </source>
</evidence>
<dbReference type="Gene3D" id="3.20.20.80">
    <property type="entry name" value="Glycosidases"/>
    <property type="match status" value="1"/>
</dbReference>
<evidence type="ECO:0000256" key="6">
    <source>
        <dbReference type="ARBA" id="ARBA00023277"/>
    </source>
</evidence>
<dbReference type="InterPro" id="IPR017853">
    <property type="entry name" value="GH"/>
</dbReference>
<dbReference type="PRINTS" id="PR00134">
    <property type="entry name" value="GLHYDRLASE10"/>
</dbReference>
<dbReference type="InterPro" id="IPR044846">
    <property type="entry name" value="GH10"/>
</dbReference>
<evidence type="ECO:0000256" key="3">
    <source>
        <dbReference type="ARBA" id="ARBA00022651"/>
    </source>
</evidence>
<organism evidence="11 12">
    <name type="scientific">Microvirga arabica</name>
    <dbReference type="NCBI Taxonomy" id="1128671"/>
    <lineage>
        <taxon>Bacteria</taxon>
        <taxon>Pseudomonadati</taxon>
        <taxon>Pseudomonadota</taxon>
        <taxon>Alphaproteobacteria</taxon>
        <taxon>Hyphomicrobiales</taxon>
        <taxon>Methylobacteriaceae</taxon>
        <taxon>Microvirga</taxon>
    </lineage>
</organism>
<keyword evidence="5 9" id="KW-0378">Hydrolase</keyword>
<dbReference type="SUPFAM" id="SSF51445">
    <property type="entry name" value="(Trans)glycosidases"/>
    <property type="match status" value="1"/>
</dbReference>
<sequence>MHNEPRKSSLSSAAAQNRVLFGTAFCTSDLLSQPLTRAILYNCSVVTPEYELKWDAICREHGLPEYSAADELVSFASRNALAVHGHTLWWHESIPAFLQAGTVDQFRDAALNHLKTTVTRYAGQVHSWDVVNEPLEPADGRTDGLRLTPFLAAFGPDYIATAFHQASLLDPKAILVLNEMGLEYASPAAERKRRQMLALLEREKAKGSPISCLGIQSHLTALEQPRDHPELRAFLREIRAMGLSVMITEMDVSDHLCPRDRRRRDAIVAETYRSYLDLVFEEAEVIAVSTWGLTDDRTWLNGFRPRPDGARQRPLLFDRAVRRKPAWHAVQDALLNGRRTGAGTRLGSIIGTD</sequence>
<dbReference type="Proteomes" id="UP001593940">
    <property type="component" value="Unassembled WGS sequence"/>
</dbReference>
<evidence type="ECO:0000259" key="10">
    <source>
        <dbReference type="PROSITE" id="PS51760"/>
    </source>
</evidence>